<dbReference type="HOGENOM" id="CLU_164133_0_1_1"/>
<dbReference type="Pfam" id="PF00014">
    <property type="entry name" value="Kunitz_BPTI"/>
    <property type="match status" value="1"/>
</dbReference>
<dbReference type="InterPro" id="IPR002223">
    <property type="entry name" value="Kunitz_BPTI"/>
</dbReference>
<dbReference type="EMBL" id="CH916366">
    <property type="protein sequence ID" value="EDV95983.1"/>
    <property type="molecule type" value="Genomic_DNA"/>
</dbReference>
<dbReference type="GO" id="GO:0004867">
    <property type="term" value="F:serine-type endopeptidase inhibitor activity"/>
    <property type="evidence" value="ECO:0007669"/>
    <property type="project" value="InterPro"/>
</dbReference>
<name>B4J2C4_DROGR</name>
<organism evidence="4">
    <name type="scientific">Drosophila grimshawi</name>
    <name type="common">Hawaiian fruit fly</name>
    <name type="synonym">Idiomyia grimshawi</name>
    <dbReference type="NCBI Taxonomy" id="7222"/>
    <lineage>
        <taxon>Eukaryota</taxon>
        <taxon>Metazoa</taxon>
        <taxon>Ecdysozoa</taxon>
        <taxon>Arthropoda</taxon>
        <taxon>Hexapoda</taxon>
        <taxon>Insecta</taxon>
        <taxon>Pterygota</taxon>
        <taxon>Neoptera</taxon>
        <taxon>Endopterygota</taxon>
        <taxon>Diptera</taxon>
        <taxon>Brachycera</taxon>
        <taxon>Muscomorpha</taxon>
        <taxon>Ephydroidea</taxon>
        <taxon>Drosophilidae</taxon>
        <taxon>Drosophila</taxon>
        <taxon>Hawaiian Drosophila</taxon>
    </lineage>
</organism>
<feature type="chain" id="PRO_5002811512" evidence="1">
    <location>
        <begin position="20"/>
        <end position="95"/>
    </location>
</feature>
<keyword evidence="4" id="KW-1185">Reference proteome</keyword>
<accession>B4J2C4</accession>
<dbReference type="InterPro" id="IPR036880">
    <property type="entry name" value="Kunitz_BPTI_sf"/>
</dbReference>
<feature type="signal peptide" evidence="1">
    <location>
        <begin position="1"/>
        <end position="19"/>
    </location>
</feature>
<dbReference type="SUPFAM" id="SSF57362">
    <property type="entry name" value="BPTI-like"/>
    <property type="match status" value="1"/>
</dbReference>
<dbReference type="SMART" id="SM00131">
    <property type="entry name" value="KU"/>
    <property type="match status" value="1"/>
</dbReference>
<keyword evidence="1" id="KW-0732">Signal</keyword>
<sequence>MKLILILACLALYVAQTQAQCPGAVRIAESICINTRNDGDTRNFSCFRNANNNMWFYDRGSGVCRRMSYRGCGGNNNRYCTQGDCSRRCGVPFRK</sequence>
<evidence type="ECO:0000313" key="4">
    <source>
        <dbReference type="Proteomes" id="UP000001070"/>
    </source>
</evidence>
<dbReference type="Proteomes" id="UP000001070">
    <property type="component" value="Unassembled WGS sequence"/>
</dbReference>
<dbReference type="PhylomeDB" id="B4J2C4"/>
<dbReference type="OMA" id="MKFLLIM"/>
<gene>
    <name evidence="3" type="primary">Dgri\GH15465</name>
    <name evidence="3" type="ORF">Dgri_GH15465</name>
</gene>
<dbReference type="AlphaFoldDB" id="B4J2C4"/>
<evidence type="ECO:0000259" key="2">
    <source>
        <dbReference type="PROSITE" id="PS50279"/>
    </source>
</evidence>
<reference evidence="3 4" key="1">
    <citation type="journal article" date="2007" name="Nature">
        <title>Evolution of genes and genomes on the Drosophila phylogeny.</title>
        <authorList>
            <consortium name="Drosophila 12 Genomes Consortium"/>
            <person name="Clark A.G."/>
            <person name="Eisen M.B."/>
            <person name="Smith D.R."/>
            <person name="Bergman C.M."/>
            <person name="Oliver B."/>
            <person name="Markow T.A."/>
            <person name="Kaufman T.C."/>
            <person name="Kellis M."/>
            <person name="Gelbart W."/>
            <person name="Iyer V.N."/>
            <person name="Pollard D.A."/>
            <person name="Sackton T.B."/>
            <person name="Larracuente A.M."/>
            <person name="Singh N.D."/>
            <person name="Abad J.P."/>
            <person name="Abt D.N."/>
            <person name="Adryan B."/>
            <person name="Aguade M."/>
            <person name="Akashi H."/>
            <person name="Anderson W.W."/>
            <person name="Aquadro C.F."/>
            <person name="Ardell D.H."/>
            <person name="Arguello R."/>
            <person name="Artieri C.G."/>
            <person name="Barbash D.A."/>
            <person name="Barker D."/>
            <person name="Barsanti P."/>
            <person name="Batterham P."/>
            <person name="Batzoglou S."/>
            <person name="Begun D."/>
            <person name="Bhutkar A."/>
            <person name="Blanco E."/>
            <person name="Bosak S.A."/>
            <person name="Bradley R.K."/>
            <person name="Brand A.D."/>
            <person name="Brent M.R."/>
            <person name="Brooks A.N."/>
            <person name="Brown R.H."/>
            <person name="Butlin R.K."/>
            <person name="Caggese C."/>
            <person name="Calvi B.R."/>
            <person name="Bernardo de Carvalho A."/>
            <person name="Caspi A."/>
            <person name="Castrezana S."/>
            <person name="Celniker S.E."/>
            <person name="Chang J.L."/>
            <person name="Chapple C."/>
            <person name="Chatterji S."/>
            <person name="Chinwalla A."/>
            <person name="Civetta A."/>
            <person name="Clifton S.W."/>
            <person name="Comeron J.M."/>
            <person name="Costello J.C."/>
            <person name="Coyne J.A."/>
            <person name="Daub J."/>
            <person name="David R.G."/>
            <person name="Delcher A.L."/>
            <person name="Delehaunty K."/>
            <person name="Do C.B."/>
            <person name="Ebling H."/>
            <person name="Edwards K."/>
            <person name="Eickbush T."/>
            <person name="Evans J.D."/>
            <person name="Filipski A."/>
            <person name="Findeiss S."/>
            <person name="Freyhult E."/>
            <person name="Fulton L."/>
            <person name="Fulton R."/>
            <person name="Garcia A.C."/>
            <person name="Gardiner A."/>
            <person name="Garfield D.A."/>
            <person name="Garvin B.E."/>
            <person name="Gibson G."/>
            <person name="Gilbert D."/>
            <person name="Gnerre S."/>
            <person name="Godfrey J."/>
            <person name="Good R."/>
            <person name="Gotea V."/>
            <person name="Gravely B."/>
            <person name="Greenberg A.J."/>
            <person name="Griffiths-Jones S."/>
            <person name="Gross S."/>
            <person name="Guigo R."/>
            <person name="Gustafson E.A."/>
            <person name="Haerty W."/>
            <person name="Hahn M.W."/>
            <person name="Halligan D.L."/>
            <person name="Halpern A.L."/>
            <person name="Halter G.M."/>
            <person name="Han M.V."/>
            <person name="Heger A."/>
            <person name="Hillier L."/>
            <person name="Hinrichs A.S."/>
            <person name="Holmes I."/>
            <person name="Hoskins R.A."/>
            <person name="Hubisz M.J."/>
            <person name="Hultmark D."/>
            <person name="Huntley M.A."/>
            <person name="Jaffe D.B."/>
            <person name="Jagadeeshan S."/>
            <person name="Jeck W.R."/>
            <person name="Johnson J."/>
            <person name="Jones C.D."/>
            <person name="Jordan W.C."/>
            <person name="Karpen G.H."/>
            <person name="Kataoka E."/>
            <person name="Keightley P.D."/>
            <person name="Kheradpour P."/>
            <person name="Kirkness E.F."/>
            <person name="Koerich L.B."/>
            <person name="Kristiansen K."/>
            <person name="Kudrna D."/>
            <person name="Kulathinal R.J."/>
            <person name="Kumar S."/>
            <person name="Kwok R."/>
            <person name="Lander E."/>
            <person name="Langley C.H."/>
            <person name="Lapoint R."/>
            <person name="Lazzaro B.P."/>
            <person name="Lee S.J."/>
            <person name="Levesque L."/>
            <person name="Li R."/>
            <person name="Lin C.F."/>
            <person name="Lin M.F."/>
            <person name="Lindblad-Toh K."/>
            <person name="Llopart A."/>
            <person name="Long M."/>
            <person name="Low L."/>
            <person name="Lozovsky E."/>
            <person name="Lu J."/>
            <person name="Luo M."/>
            <person name="Machado C.A."/>
            <person name="Makalowski W."/>
            <person name="Marzo M."/>
            <person name="Matsuda M."/>
            <person name="Matzkin L."/>
            <person name="McAllister B."/>
            <person name="McBride C.S."/>
            <person name="McKernan B."/>
            <person name="McKernan K."/>
            <person name="Mendez-Lago M."/>
            <person name="Minx P."/>
            <person name="Mollenhauer M.U."/>
            <person name="Montooth K."/>
            <person name="Mount S.M."/>
            <person name="Mu X."/>
            <person name="Myers E."/>
            <person name="Negre B."/>
            <person name="Newfeld S."/>
            <person name="Nielsen R."/>
            <person name="Noor M.A."/>
            <person name="O'Grady P."/>
            <person name="Pachter L."/>
            <person name="Papaceit M."/>
            <person name="Parisi M.J."/>
            <person name="Parisi M."/>
            <person name="Parts L."/>
            <person name="Pedersen J.S."/>
            <person name="Pesole G."/>
            <person name="Phillippy A.M."/>
            <person name="Ponting C.P."/>
            <person name="Pop M."/>
            <person name="Porcelli D."/>
            <person name="Powell J.R."/>
            <person name="Prohaska S."/>
            <person name="Pruitt K."/>
            <person name="Puig M."/>
            <person name="Quesneville H."/>
            <person name="Ram K.R."/>
            <person name="Rand D."/>
            <person name="Rasmussen M.D."/>
            <person name="Reed L.K."/>
            <person name="Reenan R."/>
            <person name="Reily A."/>
            <person name="Remington K.A."/>
            <person name="Rieger T.T."/>
            <person name="Ritchie M.G."/>
            <person name="Robin C."/>
            <person name="Rogers Y.H."/>
            <person name="Rohde C."/>
            <person name="Rozas J."/>
            <person name="Rubenfield M.J."/>
            <person name="Ruiz A."/>
            <person name="Russo S."/>
            <person name="Salzberg S.L."/>
            <person name="Sanchez-Gracia A."/>
            <person name="Saranga D.J."/>
            <person name="Sato H."/>
            <person name="Schaeffer S.W."/>
            <person name="Schatz M.C."/>
            <person name="Schlenke T."/>
            <person name="Schwartz R."/>
            <person name="Segarra C."/>
            <person name="Singh R.S."/>
            <person name="Sirot L."/>
            <person name="Sirota M."/>
            <person name="Sisneros N.B."/>
            <person name="Smith C.D."/>
            <person name="Smith T.F."/>
            <person name="Spieth J."/>
            <person name="Stage D.E."/>
            <person name="Stark A."/>
            <person name="Stephan W."/>
            <person name="Strausberg R.L."/>
            <person name="Strempel S."/>
            <person name="Sturgill D."/>
            <person name="Sutton G."/>
            <person name="Sutton G.G."/>
            <person name="Tao W."/>
            <person name="Teichmann S."/>
            <person name="Tobari Y.N."/>
            <person name="Tomimura Y."/>
            <person name="Tsolas J.M."/>
            <person name="Valente V.L."/>
            <person name="Venter E."/>
            <person name="Venter J.C."/>
            <person name="Vicario S."/>
            <person name="Vieira F.G."/>
            <person name="Vilella A.J."/>
            <person name="Villasante A."/>
            <person name="Walenz B."/>
            <person name="Wang J."/>
            <person name="Wasserman M."/>
            <person name="Watts T."/>
            <person name="Wilson D."/>
            <person name="Wilson R.K."/>
            <person name="Wing R.A."/>
            <person name="Wolfner M.F."/>
            <person name="Wong A."/>
            <person name="Wong G.K."/>
            <person name="Wu C.I."/>
            <person name="Wu G."/>
            <person name="Yamamoto D."/>
            <person name="Yang H.P."/>
            <person name="Yang S.P."/>
            <person name="Yorke J.A."/>
            <person name="Yoshida K."/>
            <person name="Zdobnov E."/>
            <person name="Zhang P."/>
            <person name="Zhang Y."/>
            <person name="Zimin A.V."/>
            <person name="Baldwin J."/>
            <person name="Abdouelleil A."/>
            <person name="Abdulkadir J."/>
            <person name="Abebe A."/>
            <person name="Abera B."/>
            <person name="Abreu J."/>
            <person name="Acer S.C."/>
            <person name="Aftuck L."/>
            <person name="Alexander A."/>
            <person name="An P."/>
            <person name="Anderson E."/>
            <person name="Anderson S."/>
            <person name="Arachi H."/>
            <person name="Azer M."/>
            <person name="Bachantsang P."/>
            <person name="Barry A."/>
            <person name="Bayul T."/>
            <person name="Berlin A."/>
            <person name="Bessette D."/>
            <person name="Bloom T."/>
            <person name="Blye J."/>
            <person name="Boguslavskiy L."/>
            <person name="Bonnet C."/>
            <person name="Boukhgalter B."/>
            <person name="Bourzgui I."/>
            <person name="Brown A."/>
            <person name="Cahill P."/>
            <person name="Channer S."/>
            <person name="Cheshatsang Y."/>
            <person name="Chuda L."/>
            <person name="Citroen M."/>
            <person name="Collymore A."/>
            <person name="Cooke P."/>
            <person name="Costello M."/>
            <person name="D'Aco K."/>
            <person name="Daza R."/>
            <person name="De Haan G."/>
            <person name="DeGray S."/>
            <person name="DeMaso C."/>
            <person name="Dhargay N."/>
            <person name="Dooley K."/>
            <person name="Dooley E."/>
            <person name="Doricent M."/>
            <person name="Dorje P."/>
            <person name="Dorjee K."/>
            <person name="Dupes A."/>
            <person name="Elong R."/>
            <person name="Falk J."/>
            <person name="Farina A."/>
            <person name="Faro S."/>
            <person name="Ferguson D."/>
            <person name="Fisher S."/>
            <person name="Foley C.D."/>
            <person name="Franke A."/>
            <person name="Friedrich D."/>
            <person name="Gadbois L."/>
            <person name="Gearin G."/>
            <person name="Gearin C.R."/>
            <person name="Giannoukos G."/>
            <person name="Goode T."/>
            <person name="Graham J."/>
            <person name="Grandbois E."/>
            <person name="Grewal S."/>
            <person name="Gyaltsen K."/>
            <person name="Hafez N."/>
            <person name="Hagos B."/>
            <person name="Hall J."/>
            <person name="Henson C."/>
            <person name="Hollinger A."/>
            <person name="Honan T."/>
            <person name="Huard M.D."/>
            <person name="Hughes L."/>
            <person name="Hurhula B."/>
            <person name="Husby M.E."/>
            <person name="Kamat A."/>
            <person name="Kanga B."/>
            <person name="Kashin S."/>
            <person name="Khazanovich D."/>
            <person name="Kisner P."/>
            <person name="Lance K."/>
            <person name="Lara M."/>
            <person name="Lee W."/>
            <person name="Lennon N."/>
            <person name="Letendre F."/>
            <person name="LeVine R."/>
            <person name="Lipovsky A."/>
            <person name="Liu X."/>
            <person name="Liu J."/>
            <person name="Liu S."/>
            <person name="Lokyitsang T."/>
            <person name="Lokyitsang Y."/>
            <person name="Lubonja R."/>
            <person name="Lui A."/>
            <person name="MacDonald P."/>
            <person name="Magnisalis V."/>
            <person name="Maru K."/>
            <person name="Matthews C."/>
            <person name="McCusker W."/>
            <person name="McDonough S."/>
            <person name="Mehta T."/>
            <person name="Meldrim J."/>
            <person name="Meneus L."/>
            <person name="Mihai O."/>
            <person name="Mihalev A."/>
            <person name="Mihova T."/>
            <person name="Mittelman R."/>
            <person name="Mlenga V."/>
            <person name="Montmayeur A."/>
            <person name="Mulrain L."/>
            <person name="Navidi A."/>
            <person name="Naylor J."/>
            <person name="Negash T."/>
            <person name="Nguyen T."/>
            <person name="Nguyen N."/>
            <person name="Nicol R."/>
            <person name="Norbu C."/>
            <person name="Norbu N."/>
            <person name="Novod N."/>
            <person name="O'Neill B."/>
            <person name="Osman S."/>
            <person name="Markiewicz E."/>
            <person name="Oyono O.L."/>
            <person name="Patti C."/>
            <person name="Phunkhang P."/>
            <person name="Pierre F."/>
            <person name="Priest M."/>
            <person name="Raghuraman S."/>
            <person name="Rege F."/>
            <person name="Reyes R."/>
            <person name="Rise C."/>
            <person name="Rogov P."/>
            <person name="Ross K."/>
            <person name="Ryan E."/>
            <person name="Settipalli S."/>
            <person name="Shea T."/>
            <person name="Sherpa N."/>
            <person name="Shi L."/>
            <person name="Shih D."/>
            <person name="Sparrow T."/>
            <person name="Spaulding J."/>
            <person name="Stalker J."/>
            <person name="Stange-Thomann N."/>
            <person name="Stavropoulos S."/>
            <person name="Stone C."/>
            <person name="Strader C."/>
            <person name="Tesfaye S."/>
            <person name="Thomson T."/>
            <person name="Thoulutsang Y."/>
            <person name="Thoulutsang D."/>
            <person name="Topham K."/>
            <person name="Topping I."/>
            <person name="Tsamla T."/>
            <person name="Vassiliev H."/>
            <person name="Vo A."/>
            <person name="Wangchuk T."/>
            <person name="Wangdi T."/>
            <person name="Weiand M."/>
            <person name="Wilkinson J."/>
            <person name="Wilson A."/>
            <person name="Yadav S."/>
            <person name="Young G."/>
            <person name="Yu Q."/>
            <person name="Zembek L."/>
            <person name="Zhong D."/>
            <person name="Zimmer A."/>
            <person name="Zwirko Z."/>
            <person name="Jaffe D.B."/>
            <person name="Alvarez P."/>
            <person name="Brockman W."/>
            <person name="Butler J."/>
            <person name="Chin C."/>
            <person name="Gnerre S."/>
            <person name="Grabherr M."/>
            <person name="Kleber M."/>
            <person name="Mauceli E."/>
            <person name="MacCallum I."/>
        </authorList>
    </citation>
    <scope>NUCLEOTIDE SEQUENCE [LARGE SCALE GENOMIC DNA]</scope>
    <source>
        <strain evidence="4">Tucson 15287-2541.00</strain>
    </source>
</reference>
<protein>
    <submittedName>
        <fullName evidence="3">GH15465</fullName>
    </submittedName>
</protein>
<dbReference type="PROSITE" id="PS50279">
    <property type="entry name" value="BPTI_KUNITZ_2"/>
    <property type="match status" value="1"/>
</dbReference>
<dbReference type="InParanoid" id="B4J2C4"/>
<evidence type="ECO:0000313" key="3">
    <source>
        <dbReference type="EMBL" id="EDV95983.1"/>
    </source>
</evidence>
<feature type="domain" description="BPTI/Kunitz inhibitor" evidence="2">
    <location>
        <begin position="32"/>
        <end position="89"/>
    </location>
</feature>
<proteinExistence type="predicted"/>
<dbReference type="Gene3D" id="4.10.410.10">
    <property type="entry name" value="Pancreatic trypsin inhibitor Kunitz domain"/>
    <property type="match status" value="1"/>
</dbReference>
<evidence type="ECO:0000256" key="1">
    <source>
        <dbReference type="SAM" id="SignalP"/>
    </source>
</evidence>